<keyword evidence="2" id="KW-0238">DNA-binding</keyword>
<dbReference type="PRINTS" id="PR00036">
    <property type="entry name" value="HTHLACI"/>
</dbReference>
<keyword evidence="1" id="KW-0805">Transcription regulation</keyword>
<evidence type="ECO:0000256" key="1">
    <source>
        <dbReference type="ARBA" id="ARBA00023015"/>
    </source>
</evidence>
<evidence type="ECO:0000313" key="6">
    <source>
        <dbReference type="Proteomes" id="UP000295210"/>
    </source>
</evidence>
<dbReference type="PANTHER" id="PTHR30146:SF109">
    <property type="entry name" value="HTH-TYPE TRANSCRIPTIONAL REGULATOR GALS"/>
    <property type="match status" value="1"/>
</dbReference>
<dbReference type="GO" id="GO:0003700">
    <property type="term" value="F:DNA-binding transcription factor activity"/>
    <property type="evidence" value="ECO:0007669"/>
    <property type="project" value="TreeGrafter"/>
</dbReference>
<dbReference type="PROSITE" id="PS00356">
    <property type="entry name" value="HTH_LACI_1"/>
    <property type="match status" value="1"/>
</dbReference>
<evidence type="ECO:0000259" key="4">
    <source>
        <dbReference type="PROSITE" id="PS50932"/>
    </source>
</evidence>
<dbReference type="PROSITE" id="PS50932">
    <property type="entry name" value="HTH_LACI_2"/>
    <property type="match status" value="1"/>
</dbReference>
<dbReference type="Gene3D" id="1.10.260.40">
    <property type="entry name" value="lambda repressor-like DNA-binding domains"/>
    <property type="match status" value="1"/>
</dbReference>
<evidence type="ECO:0000256" key="2">
    <source>
        <dbReference type="ARBA" id="ARBA00023125"/>
    </source>
</evidence>
<proteinExistence type="predicted"/>
<reference evidence="5 6" key="1">
    <citation type="submission" date="2019-03" db="EMBL/GenBank/DDBJ databases">
        <title>Genomic Encyclopedia of Type Strains, Phase IV (KMG-IV): sequencing the most valuable type-strain genomes for metagenomic binning, comparative biology and taxonomic classification.</title>
        <authorList>
            <person name="Goeker M."/>
        </authorList>
    </citation>
    <scope>NUCLEOTIDE SEQUENCE [LARGE SCALE GENOMIC DNA]</scope>
    <source>
        <strain evidence="5 6">DSM 103428</strain>
    </source>
</reference>
<keyword evidence="3" id="KW-0804">Transcription</keyword>
<dbReference type="CDD" id="cd01392">
    <property type="entry name" value="HTH_LacI"/>
    <property type="match status" value="1"/>
</dbReference>
<comment type="caution">
    <text evidence="5">The sequence shown here is derived from an EMBL/GenBank/DDBJ whole genome shotgun (WGS) entry which is preliminary data.</text>
</comment>
<dbReference type="OrthoDB" id="37081at2"/>
<dbReference type="Gene3D" id="3.40.50.2300">
    <property type="match status" value="2"/>
</dbReference>
<dbReference type="CDD" id="cd06267">
    <property type="entry name" value="PBP1_LacI_sugar_binding-like"/>
    <property type="match status" value="1"/>
</dbReference>
<protein>
    <submittedName>
        <fullName evidence="5">LacI family transcriptional regulator</fullName>
    </submittedName>
</protein>
<dbReference type="InterPro" id="IPR028082">
    <property type="entry name" value="Peripla_BP_I"/>
</dbReference>
<organism evidence="5 6">
    <name type="scientific">Acidipila rosea</name>
    <dbReference type="NCBI Taxonomy" id="768535"/>
    <lineage>
        <taxon>Bacteria</taxon>
        <taxon>Pseudomonadati</taxon>
        <taxon>Acidobacteriota</taxon>
        <taxon>Terriglobia</taxon>
        <taxon>Terriglobales</taxon>
        <taxon>Acidobacteriaceae</taxon>
        <taxon>Acidipila</taxon>
    </lineage>
</organism>
<dbReference type="InterPro" id="IPR046335">
    <property type="entry name" value="LacI/GalR-like_sensor"/>
</dbReference>
<name>A0A4R1LFW4_9BACT</name>
<dbReference type="Proteomes" id="UP000295210">
    <property type="component" value="Unassembled WGS sequence"/>
</dbReference>
<dbReference type="Pfam" id="PF13377">
    <property type="entry name" value="Peripla_BP_3"/>
    <property type="match status" value="1"/>
</dbReference>
<evidence type="ECO:0000256" key="3">
    <source>
        <dbReference type="ARBA" id="ARBA00023163"/>
    </source>
</evidence>
<dbReference type="SUPFAM" id="SSF53822">
    <property type="entry name" value="Periplasmic binding protein-like I"/>
    <property type="match status" value="1"/>
</dbReference>
<dbReference type="Pfam" id="PF00356">
    <property type="entry name" value="LacI"/>
    <property type="match status" value="1"/>
</dbReference>
<dbReference type="InterPro" id="IPR000843">
    <property type="entry name" value="HTH_LacI"/>
</dbReference>
<accession>A0A4R1LFW4</accession>
<feature type="domain" description="HTH lacI-type" evidence="4">
    <location>
        <begin position="9"/>
        <end position="63"/>
    </location>
</feature>
<dbReference type="InterPro" id="IPR010982">
    <property type="entry name" value="Lambda_DNA-bd_dom_sf"/>
</dbReference>
<dbReference type="RefSeq" id="WP_131991787.1">
    <property type="nucleotide sequence ID" value="NZ_SMGK01000001.1"/>
</dbReference>
<dbReference type="SUPFAM" id="SSF47413">
    <property type="entry name" value="lambda repressor-like DNA-binding domains"/>
    <property type="match status" value="1"/>
</dbReference>
<sequence length="353" mass="38545">MKRANDSPPTLADVAHKAGVGTTTVSRVINGGERVSQKTLDRVQAVIAQLGYMPNQAARILKGERAKTIGMVIPSIADSFFSSCAEAAQEIARSHDSLLIVTVTNNDPHIELENLNVLMRHRTDGLLIAPANYQSETLAAFLGRSHVPAVSFDRPVEKGTIASVLTDNYRGALEATHHLVEHGYKRILCLGGETTLYTIRERLRGFREAMQQAKQTHGATALIDMSVKDYRSAEYAVQSHLSGPTPPDAIFTVKNSTTIFAFESLQKLRISVPKTVALLGFDDFELASTLRPSISVVQQPIEDLGRIAAELLFAQLLMTEKGRPAPSRKRPEHVKLETRLVLRNSCGCTPGTA</sequence>
<evidence type="ECO:0000313" key="5">
    <source>
        <dbReference type="EMBL" id="TCK75743.1"/>
    </source>
</evidence>
<keyword evidence="6" id="KW-1185">Reference proteome</keyword>
<dbReference type="SMART" id="SM00354">
    <property type="entry name" value="HTH_LACI"/>
    <property type="match status" value="1"/>
</dbReference>
<dbReference type="AlphaFoldDB" id="A0A4R1LFW4"/>
<dbReference type="EMBL" id="SMGK01000001">
    <property type="protein sequence ID" value="TCK75743.1"/>
    <property type="molecule type" value="Genomic_DNA"/>
</dbReference>
<dbReference type="PANTHER" id="PTHR30146">
    <property type="entry name" value="LACI-RELATED TRANSCRIPTIONAL REPRESSOR"/>
    <property type="match status" value="1"/>
</dbReference>
<gene>
    <name evidence="5" type="ORF">C7378_0734</name>
</gene>
<dbReference type="GO" id="GO:0000976">
    <property type="term" value="F:transcription cis-regulatory region binding"/>
    <property type="evidence" value="ECO:0007669"/>
    <property type="project" value="TreeGrafter"/>
</dbReference>